<feature type="coiled-coil region" evidence="1">
    <location>
        <begin position="102"/>
        <end position="171"/>
    </location>
</feature>
<feature type="non-terminal residue" evidence="2">
    <location>
        <position position="308"/>
    </location>
</feature>
<dbReference type="EMBL" id="GDID01007919">
    <property type="protein sequence ID" value="JAP88687.1"/>
    <property type="molecule type" value="Transcribed_RNA"/>
</dbReference>
<evidence type="ECO:0000313" key="2">
    <source>
        <dbReference type="EMBL" id="JAP88687.1"/>
    </source>
</evidence>
<feature type="coiled-coil region" evidence="1">
    <location>
        <begin position="6"/>
        <end position="76"/>
    </location>
</feature>
<name>A0A146JWA5_9EUKA</name>
<feature type="non-terminal residue" evidence="2">
    <location>
        <position position="1"/>
    </location>
</feature>
<sequence length="308" mass="36893">TDQQVIETQQQIISEQDDQLNKLRDEITEKTQGLMQLRKLQQLAANPSSIQQEEHIKQLKCTISSLQKEIQTLKEQQIVSRQFFQPTDVKISPKPKFDLYTAKKFQEEIDILKKENQMLRQQFIGEQQSNQRIKHEFKELRQQNQTLKDQLKAMQAQSLIYQQQLKELKIKYQYTNESFKEHKSFMEKSFQPDQSDKIVLQNKHLKQIIHDQKQKYENILLKMESMEEKRIEKQFLNADRNERLKQQNEILQNQIQELKQKMTEAGVEIATEEIVKQIQDVDQKEETDDKEEIEVKSQFEEMIIQLEG</sequence>
<dbReference type="AlphaFoldDB" id="A0A146JWA5"/>
<evidence type="ECO:0000256" key="1">
    <source>
        <dbReference type="SAM" id="Coils"/>
    </source>
</evidence>
<reference evidence="2" key="1">
    <citation type="submission" date="2015-07" db="EMBL/GenBank/DDBJ databases">
        <title>Adaptation to a free-living lifestyle via gene acquisitions in the diplomonad Trepomonas sp. PC1.</title>
        <authorList>
            <person name="Xu F."/>
            <person name="Jerlstrom-Hultqvist J."/>
            <person name="Kolisko M."/>
            <person name="Simpson A.G.B."/>
            <person name="Roger A.J."/>
            <person name="Svard S.G."/>
            <person name="Andersson J.O."/>
        </authorList>
    </citation>
    <scope>NUCLEOTIDE SEQUENCE</scope>
    <source>
        <strain evidence="2">PC1</strain>
    </source>
</reference>
<keyword evidence="1" id="KW-0175">Coiled coil</keyword>
<organism evidence="2">
    <name type="scientific">Trepomonas sp. PC1</name>
    <dbReference type="NCBI Taxonomy" id="1076344"/>
    <lineage>
        <taxon>Eukaryota</taxon>
        <taxon>Metamonada</taxon>
        <taxon>Diplomonadida</taxon>
        <taxon>Hexamitidae</taxon>
        <taxon>Hexamitinae</taxon>
        <taxon>Trepomonas</taxon>
    </lineage>
</organism>
<proteinExistence type="predicted"/>
<accession>A0A146JWA5</accession>
<gene>
    <name evidence="2" type="ORF">TPC1_31818</name>
</gene>
<protein>
    <submittedName>
        <fullName evidence="2">Uncharacterized protein</fullName>
    </submittedName>
</protein>
<feature type="coiled-coil region" evidence="1">
    <location>
        <begin position="209"/>
        <end position="287"/>
    </location>
</feature>